<keyword evidence="3" id="KW-1185">Reference proteome</keyword>
<dbReference type="RefSeq" id="WP_084286731.1">
    <property type="nucleotide sequence ID" value="NZ_FWYB01000001.1"/>
</dbReference>
<feature type="region of interest" description="Disordered" evidence="1">
    <location>
        <begin position="1"/>
        <end position="20"/>
    </location>
</feature>
<evidence type="ECO:0000313" key="2">
    <source>
        <dbReference type="EMBL" id="SMC53085.1"/>
    </source>
</evidence>
<evidence type="ECO:0000256" key="1">
    <source>
        <dbReference type="SAM" id="MobiDB-lite"/>
    </source>
</evidence>
<protein>
    <submittedName>
        <fullName evidence="2">Uncharacterized protein</fullName>
    </submittedName>
</protein>
<dbReference type="AlphaFoldDB" id="A0A1W1ZXA2"/>
<reference evidence="2 3" key="1">
    <citation type="submission" date="2017-04" db="EMBL/GenBank/DDBJ databases">
        <authorList>
            <person name="Afonso C.L."/>
            <person name="Miller P.J."/>
            <person name="Scott M.A."/>
            <person name="Spackman E."/>
            <person name="Goraichik I."/>
            <person name="Dimitrov K.M."/>
            <person name="Suarez D.L."/>
            <person name="Swayne D.E."/>
        </authorList>
    </citation>
    <scope>NUCLEOTIDE SEQUENCE [LARGE SCALE GENOMIC DNA]</scope>
    <source>
        <strain evidence="2 3">DSM 19625</strain>
    </source>
</reference>
<organism evidence="2 3">
    <name type="scientific">Pedobacter nyackensis</name>
    <dbReference type="NCBI Taxonomy" id="475255"/>
    <lineage>
        <taxon>Bacteria</taxon>
        <taxon>Pseudomonadati</taxon>
        <taxon>Bacteroidota</taxon>
        <taxon>Sphingobacteriia</taxon>
        <taxon>Sphingobacteriales</taxon>
        <taxon>Sphingobacteriaceae</taxon>
        <taxon>Pedobacter</taxon>
    </lineage>
</organism>
<name>A0A1W1ZXA2_9SPHI</name>
<sequence length="121" mass="13491">MSNNQNNPQEAPQVKSVEDQTKDAIIENQLDVTGWNVSPDSTMRTMIKTCMEEYSDNFQSRIAELEAINAKYMEALEKINSIDWHVDNGKYFGKSEAQLFSVAVTIANKTLNSKGVGNGDV</sequence>
<proteinExistence type="predicted"/>
<evidence type="ECO:0000313" key="3">
    <source>
        <dbReference type="Proteomes" id="UP000192678"/>
    </source>
</evidence>
<gene>
    <name evidence="2" type="ORF">SAMN04488101_101127</name>
</gene>
<feature type="compositionally biased region" description="Polar residues" evidence="1">
    <location>
        <begin position="1"/>
        <end position="10"/>
    </location>
</feature>
<dbReference type="EMBL" id="FWYB01000001">
    <property type="protein sequence ID" value="SMC53085.1"/>
    <property type="molecule type" value="Genomic_DNA"/>
</dbReference>
<accession>A0A1W1ZXA2</accession>
<dbReference type="Proteomes" id="UP000192678">
    <property type="component" value="Unassembled WGS sequence"/>
</dbReference>
<dbReference type="STRING" id="475255.SAMN04488101_101127"/>